<organism evidence="1 2">
    <name type="scientific">Quillaja saponaria</name>
    <name type="common">Soap bark tree</name>
    <dbReference type="NCBI Taxonomy" id="32244"/>
    <lineage>
        <taxon>Eukaryota</taxon>
        <taxon>Viridiplantae</taxon>
        <taxon>Streptophyta</taxon>
        <taxon>Embryophyta</taxon>
        <taxon>Tracheophyta</taxon>
        <taxon>Spermatophyta</taxon>
        <taxon>Magnoliopsida</taxon>
        <taxon>eudicotyledons</taxon>
        <taxon>Gunneridae</taxon>
        <taxon>Pentapetalae</taxon>
        <taxon>rosids</taxon>
        <taxon>fabids</taxon>
        <taxon>Fabales</taxon>
        <taxon>Quillajaceae</taxon>
        <taxon>Quillaja</taxon>
    </lineage>
</organism>
<dbReference type="AlphaFoldDB" id="A0AAD7LYV3"/>
<dbReference type="Proteomes" id="UP001163823">
    <property type="component" value="Chromosome 6"/>
</dbReference>
<comment type="caution">
    <text evidence="1">The sequence shown here is derived from an EMBL/GenBank/DDBJ whole genome shotgun (WGS) entry which is preliminary data.</text>
</comment>
<name>A0AAD7LYV3_QUISA</name>
<protein>
    <submittedName>
        <fullName evidence="1">Transcriptional regulator ATRX isoform X3</fullName>
    </submittedName>
</protein>
<dbReference type="EMBL" id="JARAOO010000006">
    <property type="protein sequence ID" value="KAJ7966737.1"/>
    <property type="molecule type" value="Genomic_DNA"/>
</dbReference>
<reference evidence="1" key="1">
    <citation type="journal article" date="2023" name="Science">
        <title>Elucidation of the pathway for biosynthesis of saponin adjuvants from the soapbark tree.</title>
        <authorList>
            <person name="Reed J."/>
            <person name="Orme A."/>
            <person name="El-Demerdash A."/>
            <person name="Owen C."/>
            <person name="Martin L.B.B."/>
            <person name="Misra R.C."/>
            <person name="Kikuchi S."/>
            <person name="Rejzek M."/>
            <person name="Martin A.C."/>
            <person name="Harkess A."/>
            <person name="Leebens-Mack J."/>
            <person name="Louveau T."/>
            <person name="Stephenson M.J."/>
            <person name="Osbourn A."/>
        </authorList>
    </citation>
    <scope>NUCLEOTIDE SEQUENCE</scope>
    <source>
        <strain evidence="1">S10</strain>
    </source>
</reference>
<evidence type="ECO:0000313" key="1">
    <source>
        <dbReference type="EMBL" id="KAJ7966737.1"/>
    </source>
</evidence>
<proteinExistence type="predicted"/>
<gene>
    <name evidence="1" type="ORF">O6P43_016158</name>
</gene>
<dbReference type="PANTHER" id="PTHR36005:SF1">
    <property type="entry name" value="DNA LIGASE-LIKE PROTEIN"/>
    <property type="match status" value="1"/>
</dbReference>
<dbReference type="KEGG" id="qsa:O6P43_016158"/>
<evidence type="ECO:0000313" key="2">
    <source>
        <dbReference type="Proteomes" id="UP001163823"/>
    </source>
</evidence>
<accession>A0AAD7LYV3</accession>
<sequence>MSEDSSDMNQRENPPLKNFCAKFKSNTESKCTTLNFASQNSGTSLFEILKRSSLQMEHGVQNTMVSQNKSLFAALKLARSQ</sequence>
<keyword evidence="2" id="KW-1185">Reference proteome</keyword>
<dbReference type="PANTHER" id="PTHR36005">
    <property type="entry name" value="DNA LIGASE-LIKE PROTEIN"/>
    <property type="match status" value="1"/>
</dbReference>